<evidence type="ECO:0000256" key="2">
    <source>
        <dbReference type="ARBA" id="ARBA00022692"/>
    </source>
</evidence>
<dbReference type="EMBL" id="CP041345">
    <property type="protein sequence ID" value="QKG79724.1"/>
    <property type="molecule type" value="Genomic_DNA"/>
</dbReference>
<dbReference type="AlphaFoldDB" id="A0A7D4BZI7"/>
<dbReference type="GO" id="GO:0030416">
    <property type="term" value="P:methylamine metabolic process"/>
    <property type="evidence" value="ECO:0007669"/>
    <property type="project" value="InterPro"/>
</dbReference>
<evidence type="ECO:0000256" key="1">
    <source>
        <dbReference type="ARBA" id="ARBA00004141"/>
    </source>
</evidence>
<dbReference type="NCBIfam" id="NF045576">
    <property type="entry name" value="BT_3928_fam"/>
    <property type="match status" value="1"/>
</dbReference>
<evidence type="ECO:0000256" key="3">
    <source>
        <dbReference type="ARBA" id="ARBA00022989"/>
    </source>
</evidence>
<comment type="subcellular location">
    <subcellularLocation>
        <location evidence="1">Membrane</location>
        <topology evidence="1">Multi-pass membrane protein</topology>
    </subcellularLocation>
</comment>
<gene>
    <name evidence="7" type="ORF">FHG85_05435</name>
</gene>
<proteinExistence type="predicted"/>
<accession>A0A7D4BZI7</accession>
<sequence>MNKKFTLLARYLLAIVFIFSGFVKGVDPWGTAYKLHDYFLAFHLDFLDNLSLVFSFILCVAELYIGLLLLFGVKLRLAAWGAFLFMLVFTPLTLILALTNPISDCGCFGDAIKLSNWGTFIKNIFFFIAAAILFASRKSITSKFSVLKEFAVAILLLAISLLPSIHGIRHQPLIDFRPFHVGANLLDYTTVPDDAPQDVYKTILYYEKDGVVKEFDESNYPWNDSTWTFVDSKSYLVQKGYTPLINNFVVYSEDGHNYTDSILYSDGYLLLPVIPYTKYLTKEADEVFNKINKKAFEKGIKIFGLVSASGKDLLDLEQKHRLFFPMLQADEVMLKTIVRSQPGLLLLYNGTIIGKWHWRDIPKDLLDVKNPHAYLIKTLKKSNENYQVLAISISLLLLLLLINVNTKNRR</sequence>
<dbReference type="Pfam" id="PF07291">
    <property type="entry name" value="MauE"/>
    <property type="match status" value="1"/>
</dbReference>
<feature type="domain" description="Methylamine utilisation protein MauE" evidence="6">
    <location>
        <begin position="3"/>
        <end position="135"/>
    </location>
</feature>
<evidence type="ECO:0000313" key="8">
    <source>
        <dbReference type="Proteomes" id="UP000500961"/>
    </source>
</evidence>
<evidence type="ECO:0000313" key="7">
    <source>
        <dbReference type="EMBL" id="QKG79724.1"/>
    </source>
</evidence>
<feature type="transmembrane region" description="Helical" evidence="5">
    <location>
        <begin position="386"/>
        <end position="404"/>
    </location>
</feature>
<dbReference type="InterPro" id="IPR009908">
    <property type="entry name" value="Methylamine_util_MauE"/>
</dbReference>
<keyword evidence="2 5" id="KW-0812">Transmembrane</keyword>
<feature type="transmembrane region" description="Helical" evidence="5">
    <location>
        <begin position="117"/>
        <end position="135"/>
    </location>
</feature>
<feature type="transmembrane region" description="Helical" evidence="5">
    <location>
        <begin position="77"/>
        <end position="97"/>
    </location>
</feature>
<keyword evidence="3 5" id="KW-1133">Transmembrane helix</keyword>
<dbReference type="RefSeq" id="WP_173073763.1">
    <property type="nucleotide sequence ID" value="NZ_CP041345.1"/>
</dbReference>
<dbReference type="Proteomes" id="UP000500961">
    <property type="component" value="Chromosome"/>
</dbReference>
<keyword evidence="4 5" id="KW-0472">Membrane</keyword>
<feature type="transmembrane region" description="Helical" evidence="5">
    <location>
        <begin position="49"/>
        <end position="70"/>
    </location>
</feature>
<feature type="transmembrane region" description="Helical" evidence="5">
    <location>
        <begin position="147"/>
        <end position="168"/>
    </location>
</feature>
<organism evidence="7 8">
    <name type="scientific">Tenuifilum thalassicum</name>
    <dbReference type="NCBI Taxonomy" id="2590900"/>
    <lineage>
        <taxon>Bacteria</taxon>
        <taxon>Pseudomonadati</taxon>
        <taxon>Bacteroidota</taxon>
        <taxon>Bacteroidia</taxon>
        <taxon>Bacteroidales</taxon>
        <taxon>Tenuifilaceae</taxon>
        <taxon>Tenuifilum</taxon>
    </lineage>
</organism>
<reference evidence="7 8" key="1">
    <citation type="submission" date="2019-07" db="EMBL/GenBank/DDBJ databases">
        <title>Thalassofilum flectens gen. nov., sp. nov., a novel moderate thermophilic anaerobe from a shallow sea hot spring in Kunashir Island (Russia), representing a new family in the order Bacteroidales, and proposal of Thalassofilacea fam. nov.</title>
        <authorList>
            <person name="Kochetkova T.V."/>
            <person name="Podosokorskaya O.A."/>
            <person name="Novikov A."/>
            <person name="Elcheninov A.G."/>
            <person name="Toshchakov S.V."/>
            <person name="Kublanov I.V."/>
        </authorList>
    </citation>
    <scope>NUCLEOTIDE SEQUENCE [LARGE SCALE GENOMIC DNA]</scope>
    <source>
        <strain evidence="7 8">38-H</strain>
    </source>
</reference>
<evidence type="ECO:0000259" key="6">
    <source>
        <dbReference type="Pfam" id="PF07291"/>
    </source>
</evidence>
<protein>
    <submittedName>
        <fullName evidence="7">DoxX family membrane protein</fullName>
    </submittedName>
</protein>
<evidence type="ECO:0000256" key="5">
    <source>
        <dbReference type="SAM" id="Phobius"/>
    </source>
</evidence>
<name>A0A7D4BZI7_9BACT</name>
<dbReference type="GO" id="GO:0016020">
    <property type="term" value="C:membrane"/>
    <property type="evidence" value="ECO:0007669"/>
    <property type="project" value="UniProtKB-SubCell"/>
</dbReference>
<keyword evidence="8" id="KW-1185">Reference proteome</keyword>
<dbReference type="KEGG" id="ttz:FHG85_05435"/>
<evidence type="ECO:0000256" key="4">
    <source>
        <dbReference type="ARBA" id="ARBA00023136"/>
    </source>
</evidence>